<comment type="caution">
    <text evidence="1">The sequence shown here is derived from an EMBL/GenBank/DDBJ whole genome shotgun (WGS) entry which is preliminary data.</text>
</comment>
<dbReference type="EMBL" id="JANDBC010000001">
    <property type="protein sequence ID" value="MCP9290167.1"/>
    <property type="molecule type" value="Genomic_DNA"/>
</dbReference>
<evidence type="ECO:0000313" key="1">
    <source>
        <dbReference type="EMBL" id="MCP9290167.1"/>
    </source>
</evidence>
<dbReference type="Gene3D" id="3.40.50.300">
    <property type="entry name" value="P-loop containing nucleotide triphosphate hydrolases"/>
    <property type="match status" value="1"/>
</dbReference>
<dbReference type="SUPFAM" id="SSF52540">
    <property type="entry name" value="P-loop containing nucleoside triphosphate hydrolases"/>
    <property type="match status" value="1"/>
</dbReference>
<name>A0A9X2L0Y4_9BACT</name>
<dbReference type="PANTHER" id="PTHR10704">
    <property type="entry name" value="CARBOHYDRATE SULFOTRANSFERASE"/>
    <property type="match status" value="1"/>
</dbReference>
<dbReference type="InterPro" id="IPR027417">
    <property type="entry name" value="P-loop_NTPase"/>
</dbReference>
<dbReference type="InterPro" id="IPR051135">
    <property type="entry name" value="Gal/GlcNAc/GalNAc_ST"/>
</dbReference>
<sequence>MSIQITQSDLKQTRDRIFFIVGTSRSGSTLLQSMLSSHRDIVIPPETHFFHHAADLEQEYLSSDDREALRNRLFDFWYDQKTRLRDLGLFKKEALQWSKELTLTSPADLFNLQLTMYRKERDKSIVGEKTPRHILQVPEILKAYPNAKIISMFRDPRATAWSEIKAPFGSPSVYVTTRRWREYVEMHQQLQNDLPEGQYMMLRYQDLIEDAEGMLNRICDFLGVDFQPQMLEFYNREEKGFAEGEKSWKKGTLKPIQKNRNDDWKTALEPWQIALVEKTAGSRLQEMGYEKSEYSLSFSKNLFYQCLDFSRSIWATITGAREEGYAYPDESKFE</sequence>
<protein>
    <submittedName>
        <fullName evidence="1">Sulfotransferase</fullName>
    </submittedName>
</protein>
<keyword evidence="2" id="KW-1185">Reference proteome</keyword>
<dbReference type="Proteomes" id="UP001139125">
    <property type="component" value="Unassembled WGS sequence"/>
</dbReference>
<reference evidence="1" key="1">
    <citation type="submission" date="2022-06" db="EMBL/GenBank/DDBJ databases">
        <title>Gracilimonas sp. CAU 1638 isolated from sea sediment.</title>
        <authorList>
            <person name="Kim W."/>
        </authorList>
    </citation>
    <scope>NUCLEOTIDE SEQUENCE</scope>
    <source>
        <strain evidence="1">CAU 1638</strain>
    </source>
</reference>
<dbReference type="GO" id="GO:0001517">
    <property type="term" value="F:N-acetylglucosamine 6-O-sulfotransferase activity"/>
    <property type="evidence" value="ECO:0007669"/>
    <property type="project" value="TreeGrafter"/>
</dbReference>
<evidence type="ECO:0000313" key="2">
    <source>
        <dbReference type="Proteomes" id="UP001139125"/>
    </source>
</evidence>
<proteinExistence type="predicted"/>
<dbReference type="GO" id="GO:0006790">
    <property type="term" value="P:sulfur compound metabolic process"/>
    <property type="evidence" value="ECO:0007669"/>
    <property type="project" value="TreeGrafter"/>
</dbReference>
<dbReference type="RefSeq" id="WP_255132001.1">
    <property type="nucleotide sequence ID" value="NZ_JANDBC010000001.1"/>
</dbReference>
<organism evidence="1 2">
    <name type="scientific">Gracilimonas sediminicola</name>
    <dbReference type="NCBI Taxonomy" id="2952158"/>
    <lineage>
        <taxon>Bacteria</taxon>
        <taxon>Pseudomonadati</taxon>
        <taxon>Balneolota</taxon>
        <taxon>Balneolia</taxon>
        <taxon>Balneolales</taxon>
        <taxon>Balneolaceae</taxon>
        <taxon>Gracilimonas</taxon>
    </lineage>
</organism>
<accession>A0A9X2L0Y4</accession>
<dbReference type="PANTHER" id="PTHR10704:SF44">
    <property type="entry name" value="LD35051P-RELATED"/>
    <property type="match status" value="1"/>
</dbReference>
<gene>
    <name evidence="1" type="ORF">NM125_01075</name>
</gene>
<dbReference type="Pfam" id="PF13469">
    <property type="entry name" value="Sulfotransfer_3"/>
    <property type="match status" value="1"/>
</dbReference>
<dbReference type="AlphaFoldDB" id="A0A9X2L0Y4"/>
<dbReference type="GO" id="GO:0006044">
    <property type="term" value="P:N-acetylglucosamine metabolic process"/>
    <property type="evidence" value="ECO:0007669"/>
    <property type="project" value="TreeGrafter"/>
</dbReference>